<dbReference type="PRINTS" id="PR00598">
    <property type="entry name" value="HTHMARR"/>
</dbReference>
<dbReference type="Proteomes" id="UP000001890">
    <property type="component" value="Chromosome"/>
</dbReference>
<organism evidence="2 3">
    <name type="scientific">Xanthomonas albilineans (strain GPE PC73 / CFBP 7063)</name>
    <dbReference type="NCBI Taxonomy" id="380358"/>
    <lineage>
        <taxon>Bacteria</taxon>
        <taxon>Pseudomonadati</taxon>
        <taxon>Pseudomonadota</taxon>
        <taxon>Gammaproteobacteria</taxon>
        <taxon>Lysobacterales</taxon>
        <taxon>Lysobacteraceae</taxon>
        <taxon>Xanthomonas</taxon>
    </lineage>
</organism>
<protein>
    <submittedName>
        <fullName evidence="2">Putative transcriptional regulator, marr family protein</fullName>
    </submittedName>
</protein>
<dbReference type="Pfam" id="PF12802">
    <property type="entry name" value="MarR_2"/>
    <property type="match status" value="1"/>
</dbReference>
<dbReference type="PANTHER" id="PTHR33164:SF57">
    <property type="entry name" value="MARR-FAMILY TRANSCRIPTIONAL REGULATOR"/>
    <property type="match status" value="1"/>
</dbReference>
<dbReference type="Gene3D" id="1.10.10.10">
    <property type="entry name" value="Winged helix-like DNA-binding domain superfamily/Winged helix DNA-binding domain"/>
    <property type="match status" value="1"/>
</dbReference>
<dbReference type="InterPro" id="IPR036390">
    <property type="entry name" value="WH_DNA-bd_sf"/>
</dbReference>
<dbReference type="PROSITE" id="PS50995">
    <property type="entry name" value="HTH_MARR_2"/>
    <property type="match status" value="1"/>
</dbReference>
<dbReference type="InterPro" id="IPR039422">
    <property type="entry name" value="MarR/SlyA-like"/>
</dbReference>
<dbReference type="InterPro" id="IPR036388">
    <property type="entry name" value="WH-like_DNA-bd_sf"/>
</dbReference>
<keyword evidence="3" id="KW-1185">Reference proteome</keyword>
<dbReference type="GO" id="GO:0006950">
    <property type="term" value="P:response to stress"/>
    <property type="evidence" value="ECO:0007669"/>
    <property type="project" value="TreeGrafter"/>
</dbReference>
<feature type="domain" description="HTH marR-type" evidence="1">
    <location>
        <begin position="30"/>
        <end position="162"/>
    </location>
</feature>
<dbReference type="STRING" id="380358.XALC_3042"/>
<gene>
    <name evidence="2" type="ordered locus">XALc_3042</name>
</gene>
<dbReference type="SUPFAM" id="SSF46785">
    <property type="entry name" value="Winged helix' DNA-binding domain"/>
    <property type="match status" value="1"/>
</dbReference>
<dbReference type="eggNOG" id="COG1846">
    <property type="taxonomic scope" value="Bacteria"/>
</dbReference>
<evidence type="ECO:0000313" key="2">
    <source>
        <dbReference type="EMBL" id="CBA17519.1"/>
    </source>
</evidence>
<dbReference type="GO" id="GO:0003700">
    <property type="term" value="F:DNA-binding transcription factor activity"/>
    <property type="evidence" value="ECO:0007669"/>
    <property type="project" value="InterPro"/>
</dbReference>
<sequence>MRSKPIPDISNSTLSADANTVDSVDQRRLTSLLGYRITRSELQVRRLFQECVRGFDLKPVEYSLLVLVDANPAIHQRQLGEVLNVSPPNLAIVVARLVKRRLLRQVRGRQDRRMQHLHLTASGSALLAQAEVEVVRMEQQLVSALGMNQARALLRALDRLEAL</sequence>
<dbReference type="PANTHER" id="PTHR33164">
    <property type="entry name" value="TRANSCRIPTIONAL REGULATOR, MARR FAMILY"/>
    <property type="match status" value="1"/>
</dbReference>
<dbReference type="KEGG" id="xal:XALC_3042"/>
<dbReference type="InterPro" id="IPR000835">
    <property type="entry name" value="HTH_MarR-typ"/>
</dbReference>
<dbReference type="SMART" id="SM00347">
    <property type="entry name" value="HTH_MARR"/>
    <property type="match status" value="1"/>
</dbReference>
<proteinExistence type="predicted"/>
<evidence type="ECO:0000313" key="3">
    <source>
        <dbReference type="Proteomes" id="UP000001890"/>
    </source>
</evidence>
<name>D2UGK8_XANAP</name>
<dbReference type="AlphaFoldDB" id="D2UGK8"/>
<evidence type="ECO:0000259" key="1">
    <source>
        <dbReference type="PROSITE" id="PS50995"/>
    </source>
</evidence>
<reference evidence="2 3" key="1">
    <citation type="journal article" date="2009" name="BMC Genomics">
        <title>The complete genome sequence of Xanthomonas albilineans provides new insights into the reductive genome evolution of the xylem-limited Xanthomonadaceae.</title>
        <authorList>
            <person name="Pieretti I."/>
            <person name="Royer M."/>
            <person name="Barbe V."/>
            <person name="Carrere S."/>
            <person name="Koebnik R."/>
            <person name="Cociancich S."/>
            <person name="Couloux A."/>
            <person name="Darrasse A."/>
            <person name="Gouzy J."/>
            <person name="Jacques M.A."/>
            <person name="Lauber E."/>
            <person name="Manceau C."/>
            <person name="Mangenot S."/>
            <person name="Poussier S."/>
            <person name="Segurens B."/>
            <person name="Szurek B."/>
            <person name="Verdier V."/>
            <person name="Arlat M."/>
            <person name="Rott P."/>
        </authorList>
    </citation>
    <scope>NUCLEOTIDE SEQUENCE [LARGE SCALE GENOMIC DNA]</scope>
    <source>
        <strain evidence="3">GPE PC73 / CFBP 7063</strain>
    </source>
</reference>
<dbReference type="EMBL" id="FP565176">
    <property type="protein sequence ID" value="CBA17519.1"/>
    <property type="molecule type" value="Genomic_DNA"/>
</dbReference>
<accession>D2UGK8</accession>